<dbReference type="CDD" id="cd06421">
    <property type="entry name" value="CESA_CelA_like"/>
    <property type="match status" value="1"/>
</dbReference>
<evidence type="ECO:0000256" key="3">
    <source>
        <dbReference type="ARBA" id="ARBA00022679"/>
    </source>
</evidence>
<evidence type="ECO:0000256" key="5">
    <source>
        <dbReference type="ARBA" id="ARBA00022989"/>
    </source>
</evidence>
<reference evidence="9 10" key="1">
    <citation type="journal article" date="2021" name="Arch. Microbiol.">
        <title>Harenicola maris gen. nov., sp. nov. isolated from the Sea of Japan shallow sediments.</title>
        <authorList>
            <person name="Romanenko L.A."/>
            <person name="Kurilenko V.V."/>
            <person name="Chernysheva N.Y."/>
            <person name="Tekutyeva L.A."/>
            <person name="Velansky P.V."/>
            <person name="Svetashev V.I."/>
            <person name="Isaeva M.P."/>
        </authorList>
    </citation>
    <scope>NUCLEOTIDE SEQUENCE [LARGE SCALE GENOMIC DNA]</scope>
    <source>
        <strain evidence="9 10">KMM 3653</strain>
    </source>
</reference>
<keyword evidence="6 7" id="KW-0472">Membrane</keyword>
<feature type="transmembrane region" description="Helical" evidence="7">
    <location>
        <begin position="40"/>
        <end position="59"/>
    </location>
</feature>
<gene>
    <name evidence="9" type="ORF">IV417_11300</name>
</gene>
<dbReference type="AlphaFoldDB" id="A0AAP2CP24"/>
<evidence type="ECO:0000256" key="7">
    <source>
        <dbReference type="SAM" id="Phobius"/>
    </source>
</evidence>
<evidence type="ECO:0000256" key="6">
    <source>
        <dbReference type="ARBA" id="ARBA00023136"/>
    </source>
</evidence>
<dbReference type="RefSeq" id="WP_327794196.1">
    <property type="nucleotide sequence ID" value="NZ_JADQAZ010000002.1"/>
</dbReference>
<name>A0AAP2CP24_9RHOB</name>
<feature type="domain" description="Glycosyltransferase 2-like" evidence="8">
    <location>
        <begin position="204"/>
        <end position="428"/>
    </location>
</feature>
<keyword evidence="5 7" id="KW-1133">Transmembrane helix</keyword>
<evidence type="ECO:0000256" key="1">
    <source>
        <dbReference type="ARBA" id="ARBA00004141"/>
    </source>
</evidence>
<comment type="caution">
    <text evidence="9">The sequence shown here is derived from an EMBL/GenBank/DDBJ whole genome shotgun (WGS) entry which is preliminary data.</text>
</comment>
<dbReference type="PANTHER" id="PTHR43867">
    <property type="entry name" value="CELLULOSE SYNTHASE CATALYTIC SUBUNIT A [UDP-FORMING]"/>
    <property type="match status" value="1"/>
</dbReference>
<dbReference type="PANTHER" id="PTHR43867:SF2">
    <property type="entry name" value="CELLULOSE SYNTHASE CATALYTIC SUBUNIT A [UDP-FORMING]"/>
    <property type="match status" value="1"/>
</dbReference>
<keyword evidence="3" id="KW-0808">Transferase</keyword>
<dbReference type="SUPFAM" id="SSF53448">
    <property type="entry name" value="Nucleotide-diphospho-sugar transferases"/>
    <property type="match status" value="1"/>
</dbReference>
<protein>
    <submittedName>
        <fullName evidence="9">Glycosyltransferase</fullName>
    </submittedName>
</protein>
<organism evidence="9 10">
    <name type="scientific">Harenicola maris</name>
    <dbReference type="NCBI Taxonomy" id="2841044"/>
    <lineage>
        <taxon>Bacteria</taxon>
        <taxon>Pseudomonadati</taxon>
        <taxon>Pseudomonadota</taxon>
        <taxon>Alphaproteobacteria</taxon>
        <taxon>Rhodobacterales</taxon>
        <taxon>Paracoccaceae</taxon>
        <taxon>Harenicola</taxon>
    </lineage>
</organism>
<dbReference type="InterPro" id="IPR001173">
    <property type="entry name" value="Glyco_trans_2-like"/>
</dbReference>
<accession>A0AAP2CP24</accession>
<keyword evidence="4 7" id="KW-0812">Transmembrane</keyword>
<comment type="subcellular location">
    <subcellularLocation>
        <location evidence="1">Membrane</location>
        <topology evidence="1">Multi-pass membrane protein</topology>
    </subcellularLocation>
</comment>
<dbReference type="InterPro" id="IPR050321">
    <property type="entry name" value="Glycosyltr_2/OpgH_subfam"/>
</dbReference>
<dbReference type="Pfam" id="PF13632">
    <property type="entry name" value="Glyco_trans_2_3"/>
    <property type="match status" value="1"/>
</dbReference>
<dbReference type="Proteomes" id="UP001315686">
    <property type="component" value="Unassembled WGS sequence"/>
</dbReference>
<keyword evidence="2" id="KW-0328">Glycosyltransferase</keyword>
<sequence length="567" mass="62417">MNNTTGPETRESRLTANSYFRHFEGITPPMRPPISAARQSAWHAAAGLALGLGIWYLHWRWTASLNPEALVLSYVVVTAETLAFIGTAFFIYDIWEEVDTPQQSPPKTRRDAHLTGPGTIGVDIIVTTYDEPVEIVAATLMDAAAVIAPPGCKIAIYLADDGNRPEMAALAANHGAVHLPRAHNTGFKAGNLKNALMKTSGDFFVICDADTRLGTGFVQNTLGYFREEKTAWVQTPHWFYDLPEGEGHKRHGRDPLASDPTVFFDIVQRRRNRSGASFCCGAGSIHRREAVFSNALDSATRKASPSSLQPLQPFQYHVSEDILTSMHLHASRNGWRSVYHPQVEARMLSPWSLGAWVTQRTKYAGGTVDILLRSFPRLIRRLPPGIAMHYIATFWAYISTLWLTVLIFAPCVSLITGHSPVAAWSLTFFSHFLPALIATELAIGLGCKDHDHFKGRLQAISSAPLVLVAATQVVMGRKPRFPATPKVPTGQAPAGFARLCAAIVIFFGLTIAFGFISPFFRPGGWDAPHLVFNTFWATFNALAFAQVLRAEPQLRRQFAKITGTTPT</sequence>
<dbReference type="InterPro" id="IPR029044">
    <property type="entry name" value="Nucleotide-diphossugar_trans"/>
</dbReference>
<feature type="transmembrane region" description="Helical" evidence="7">
    <location>
        <begin position="421"/>
        <end position="445"/>
    </location>
</feature>
<evidence type="ECO:0000259" key="8">
    <source>
        <dbReference type="Pfam" id="PF13632"/>
    </source>
</evidence>
<dbReference type="Gene3D" id="3.90.550.10">
    <property type="entry name" value="Spore Coat Polysaccharide Biosynthesis Protein SpsA, Chain A"/>
    <property type="match status" value="1"/>
</dbReference>
<feature type="transmembrane region" description="Helical" evidence="7">
    <location>
        <begin position="495"/>
        <end position="516"/>
    </location>
</feature>
<dbReference type="EMBL" id="JADQAZ010000002">
    <property type="protein sequence ID" value="MBT0957979.1"/>
    <property type="molecule type" value="Genomic_DNA"/>
</dbReference>
<dbReference type="GO" id="GO:0016758">
    <property type="term" value="F:hexosyltransferase activity"/>
    <property type="evidence" value="ECO:0007669"/>
    <property type="project" value="TreeGrafter"/>
</dbReference>
<evidence type="ECO:0000256" key="4">
    <source>
        <dbReference type="ARBA" id="ARBA00022692"/>
    </source>
</evidence>
<evidence type="ECO:0000313" key="10">
    <source>
        <dbReference type="Proteomes" id="UP001315686"/>
    </source>
</evidence>
<dbReference type="GO" id="GO:0005886">
    <property type="term" value="C:plasma membrane"/>
    <property type="evidence" value="ECO:0007669"/>
    <property type="project" value="TreeGrafter"/>
</dbReference>
<evidence type="ECO:0000256" key="2">
    <source>
        <dbReference type="ARBA" id="ARBA00022676"/>
    </source>
</evidence>
<feature type="transmembrane region" description="Helical" evidence="7">
    <location>
        <begin position="390"/>
        <end position="415"/>
    </location>
</feature>
<evidence type="ECO:0000313" key="9">
    <source>
        <dbReference type="EMBL" id="MBT0957979.1"/>
    </source>
</evidence>
<proteinExistence type="predicted"/>
<keyword evidence="10" id="KW-1185">Reference proteome</keyword>
<feature type="transmembrane region" description="Helical" evidence="7">
    <location>
        <begin position="71"/>
        <end position="92"/>
    </location>
</feature>